<dbReference type="PANTHER" id="PTHR33976:SF2">
    <property type="entry name" value="GLYCOPROTEIN MEMBRANE GPI-ANCHORED"/>
    <property type="match status" value="1"/>
</dbReference>
<feature type="chain" id="PRO_5041977268" evidence="1">
    <location>
        <begin position="29"/>
        <end position="196"/>
    </location>
</feature>
<accession>A0AAD7QAV1</accession>
<evidence type="ECO:0000256" key="1">
    <source>
        <dbReference type="SAM" id="SignalP"/>
    </source>
</evidence>
<evidence type="ECO:0000313" key="3">
    <source>
        <dbReference type="EMBL" id="KAJ7977987.1"/>
    </source>
</evidence>
<dbReference type="Pfam" id="PF25884">
    <property type="entry name" value="At5g19230"/>
    <property type="match status" value="1"/>
</dbReference>
<protein>
    <submittedName>
        <fullName evidence="3">Glycoprotein membrane GPI-anchored protein</fullName>
    </submittedName>
</protein>
<keyword evidence="1" id="KW-0732">Signal</keyword>
<keyword evidence="4" id="KW-1185">Reference proteome</keyword>
<comment type="caution">
    <text evidence="3">The sequence shown here is derived from an EMBL/GenBank/DDBJ whole genome shotgun (WGS) entry which is preliminary data.</text>
</comment>
<name>A0AAD7QAV1_QUISA</name>
<evidence type="ECO:0000259" key="2">
    <source>
        <dbReference type="Pfam" id="PF25884"/>
    </source>
</evidence>
<sequence length="196" mass="21350">MGCFKLALFLLVSLQVFLLLSNPVQCSGKEDKLLEEINSYRQSLNLPPLNEIDKANCVADEIADELEDLSCENVKDYYPVPGSNKPKFPNFRKILKHCGVGINTTIDGVIMPACVPNLDPTAVLANYTHSHLYTKYLNDSKYSGAGVGSEDDWIIVILSTNTSTGSFSGAASLVSDIGRSHCMVTFLLGLLIVLMS</sequence>
<organism evidence="3 4">
    <name type="scientific">Quillaja saponaria</name>
    <name type="common">Soap bark tree</name>
    <dbReference type="NCBI Taxonomy" id="32244"/>
    <lineage>
        <taxon>Eukaryota</taxon>
        <taxon>Viridiplantae</taxon>
        <taxon>Streptophyta</taxon>
        <taxon>Embryophyta</taxon>
        <taxon>Tracheophyta</taxon>
        <taxon>Spermatophyta</taxon>
        <taxon>Magnoliopsida</taxon>
        <taxon>eudicotyledons</taxon>
        <taxon>Gunneridae</taxon>
        <taxon>Pentapetalae</taxon>
        <taxon>rosids</taxon>
        <taxon>fabids</taxon>
        <taxon>Fabales</taxon>
        <taxon>Quillajaceae</taxon>
        <taxon>Quillaja</taxon>
    </lineage>
</organism>
<dbReference type="KEGG" id="qsa:O6P43_007527"/>
<gene>
    <name evidence="3" type="ORF">O6P43_007527</name>
</gene>
<dbReference type="Proteomes" id="UP001163823">
    <property type="component" value="Chromosome 3"/>
</dbReference>
<feature type="domain" description="Uncharacterized GPI-anchored protein At5g19230-like" evidence="2">
    <location>
        <begin position="30"/>
        <end position="158"/>
    </location>
</feature>
<dbReference type="InterPro" id="IPR045285">
    <property type="entry name" value="At5g19230-like"/>
</dbReference>
<proteinExistence type="predicted"/>
<dbReference type="AlphaFoldDB" id="A0AAD7QAV1"/>
<dbReference type="PANTHER" id="PTHR33976">
    <property type="entry name" value="OS07G0645000 PROTEIN"/>
    <property type="match status" value="1"/>
</dbReference>
<feature type="signal peptide" evidence="1">
    <location>
        <begin position="1"/>
        <end position="28"/>
    </location>
</feature>
<dbReference type="InterPro" id="IPR059083">
    <property type="entry name" value="At5g19230_dom"/>
</dbReference>
<dbReference type="EMBL" id="JARAOO010000003">
    <property type="protein sequence ID" value="KAJ7977987.1"/>
    <property type="molecule type" value="Genomic_DNA"/>
</dbReference>
<evidence type="ECO:0000313" key="4">
    <source>
        <dbReference type="Proteomes" id="UP001163823"/>
    </source>
</evidence>
<reference evidence="3" key="1">
    <citation type="journal article" date="2023" name="Science">
        <title>Elucidation of the pathway for biosynthesis of saponin adjuvants from the soapbark tree.</title>
        <authorList>
            <person name="Reed J."/>
            <person name="Orme A."/>
            <person name="El-Demerdash A."/>
            <person name="Owen C."/>
            <person name="Martin L.B.B."/>
            <person name="Misra R.C."/>
            <person name="Kikuchi S."/>
            <person name="Rejzek M."/>
            <person name="Martin A.C."/>
            <person name="Harkess A."/>
            <person name="Leebens-Mack J."/>
            <person name="Louveau T."/>
            <person name="Stephenson M.J."/>
            <person name="Osbourn A."/>
        </authorList>
    </citation>
    <scope>NUCLEOTIDE SEQUENCE</scope>
    <source>
        <strain evidence="3">S10</strain>
    </source>
</reference>